<gene>
    <name evidence="5" type="primary">ARCA2</name>
    <name evidence="5" type="ORF">NBO_488g0001</name>
</gene>
<evidence type="ECO:0000256" key="1">
    <source>
        <dbReference type="ARBA" id="ARBA00004496"/>
    </source>
</evidence>
<dbReference type="PIRSF" id="PIRSF006356">
    <property type="entry name" value="Arg_deiminase"/>
    <property type="match status" value="1"/>
</dbReference>
<organism evidence="5 6">
    <name type="scientific">Nosema bombycis (strain CQ1 / CVCC 102059)</name>
    <name type="common">Microsporidian parasite</name>
    <name type="synonym">Pebrine of silkworm</name>
    <dbReference type="NCBI Taxonomy" id="578461"/>
    <lineage>
        <taxon>Eukaryota</taxon>
        <taxon>Fungi</taxon>
        <taxon>Fungi incertae sedis</taxon>
        <taxon>Microsporidia</taxon>
        <taxon>Nosematidae</taxon>
        <taxon>Nosema</taxon>
    </lineage>
</organism>
<accession>R0M2I3</accession>
<dbReference type="PRINTS" id="PR01466">
    <property type="entry name" value="ARGDEIMINASE"/>
</dbReference>
<dbReference type="VEuPathDB" id="MicrosporidiaDB:NBO_488g0001"/>
<evidence type="ECO:0000256" key="4">
    <source>
        <dbReference type="ARBA" id="ARBA00022801"/>
    </source>
</evidence>
<evidence type="ECO:0000313" key="5">
    <source>
        <dbReference type="EMBL" id="EOB12249.1"/>
    </source>
</evidence>
<name>R0M2I3_NOSB1</name>
<keyword evidence="4" id="KW-0378">Hydrolase</keyword>
<evidence type="ECO:0000313" key="6">
    <source>
        <dbReference type="Proteomes" id="UP000016927"/>
    </source>
</evidence>
<dbReference type="SUPFAM" id="SSF55909">
    <property type="entry name" value="Pentein"/>
    <property type="match status" value="1"/>
</dbReference>
<keyword evidence="6" id="KW-1185">Reference proteome</keyword>
<dbReference type="GO" id="GO:0019546">
    <property type="term" value="P:L-arginine deiminase pathway"/>
    <property type="evidence" value="ECO:0007669"/>
    <property type="project" value="TreeGrafter"/>
</dbReference>
<proteinExistence type="predicted"/>
<reference evidence="5 6" key="1">
    <citation type="journal article" date="2013" name="BMC Genomics">
        <title>Comparative genomics of parasitic silkworm microsporidia reveal an association between genome expansion and host adaptation.</title>
        <authorList>
            <person name="Pan G."/>
            <person name="Xu J."/>
            <person name="Li T."/>
            <person name="Xia Q."/>
            <person name="Liu S.L."/>
            <person name="Zhang G."/>
            <person name="Li S."/>
            <person name="Li C."/>
            <person name="Liu H."/>
            <person name="Yang L."/>
            <person name="Liu T."/>
            <person name="Zhang X."/>
            <person name="Wu Z."/>
            <person name="Fan W."/>
            <person name="Dang X."/>
            <person name="Xiang H."/>
            <person name="Tao M."/>
            <person name="Li Y."/>
            <person name="Hu J."/>
            <person name="Li Z."/>
            <person name="Lin L."/>
            <person name="Luo J."/>
            <person name="Geng L."/>
            <person name="Wang L."/>
            <person name="Long M."/>
            <person name="Wan Y."/>
            <person name="He N."/>
            <person name="Zhang Z."/>
            <person name="Lu C."/>
            <person name="Keeling P.J."/>
            <person name="Wang J."/>
            <person name="Xiang Z."/>
            <person name="Zhou Z."/>
        </authorList>
    </citation>
    <scope>NUCLEOTIDE SEQUENCE [LARGE SCALE GENOMIC DNA]</scope>
    <source>
        <strain evidence="6">CQ1 / CVCC 102059</strain>
    </source>
</reference>
<dbReference type="OrthoDB" id="5590314at2759"/>
<keyword evidence="3" id="KW-0056">Arginine metabolism</keyword>
<dbReference type="HOGENOM" id="CLU_052662_0_0_1"/>
<protein>
    <submittedName>
        <fullName evidence="5">Arginine deiminase 2</fullName>
    </submittedName>
</protein>
<comment type="subcellular location">
    <subcellularLocation>
        <location evidence="1">Cytoplasm</location>
    </subcellularLocation>
</comment>
<dbReference type="PANTHER" id="PTHR47271:SF3">
    <property type="entry name" value="ARGININE DEIMINASE"/>
    <property type="match status" value="1"/>
</dbReference>
<evidence type="ECO:0000256" key="2">
    <source>
        <dbReference type="ARBA" id="ARBA00022490"/>
    </source>
</evidence>
<dbReference type="GO" id="GO:0005737">
    <property type="term" value="C:cytoplasm"/>
    <property type="evidence" value="ECO:0007669"/>
    <property type="project" value="UniProtKB-SubCell"/>
</dbReference>
<evidence type="ECO:0000256" key="3">
    <source>
        <dbReference type="ARBA" id="ARBA00022503"/>
    </source>
</evidence>
<dbReference type="Gene3D" id="3.75.10.10">
    <property type="entry name" value="L-arginine/glycine Amidinotransferase, Chain A"/>
    <property type="match status" value="1"/>
</dbReference>
<sequence length="404" mass="45634">MLTGNKNTSSNFGVYSEVGKLRKVMVCSPGLAHERLTPGNCDRMLFDDVLWVAAAKRDHFDFVNKMRERDVEVVEFHNLLEDTVKNPLARKWILDLQIVPDEVPLGLIDETRDFLENIPARELAQTLLGGLSTLELMHAADGKYDKEECRLLHEAIAQSQYLLPPLPNALYTRDTTCWINGGVTLNPLYWPARHEETVLATSVYKFHPDFAGKVKVWYGDPAVHHGTATLEGGDVMPVGNKTVLIGMSERTSYQAIAQLAYSLFADESSGIERVMIASMPKLRSAMHLDTVFTFCDRDLVTLYPPIVNQIKTFSLRPDEKSPNGMLLTRDEDNFVDAVASALNLKQLRVVETAGNDYDIERQQWDSGANMSRWNLVWSWPTTVTPRPTRSCWKNPPGGHYHCRE</sequence>
<keyword evidence="2" id="KW-0963">Cytoplasm</keyword>
<dbReference type="AlphaFoldDB" id="R0M2I3"/>
<dbReference type="Gene3D" id="1.10.3930.10">
    <property type="entry name" value="Arginine deiminase"/>
    <property type="match status" value="1"/>
</dbReference>
<dbReference type="EMBL" id="KB909396">
    <property type="protein sequence ID" value="EOB12249.1"/>
    <property type="molecule type" value="Genomic_DNA"/>
</dbReference>
<dbReference type="InterPro" id="IPR003876">
    <property type="entry name" value="Arg_deiminase"/>
</dbReference>
<dbReference type="Pfam" id="PF02274">
    <property type="entry name" value="ADI"/>
    <property type="match status" value="1"/>
</dbReference>
<dbReference type="GO" id="GO:0016990">
    <property type="term" value="F:arginine deiminase activity"/>
    <property type="evidence" value="ECO:0007669"/>
    <property type="project" value="InterPro"/>
</dbReference>
<dbReference type="Proteomes" id="UP000016927">
    <property type="component" value="Unassembled WGS sequence"/>
</dbReference>
<dbReference type="NCBIfam" id="NF002381">
    <property type="entry name" value="PRK01388.1"/>
    <property type="match status" value="1"/>
</dbReference>
<dbReference type="PANTHER" id="PTHR47271">
    <property type="entry name" value="ARGININE DEIMINASE"/>
    <property type="match status" value="1"/>
</dbReference>